<dbReference type="InterPro" id="IPR036388">
    <property type="entry name" value="WH-like_DNA-bd_sf"/>
</dbReference>
<reference evidence="10" key="1">
    <citation type="submission" date="2022-12" db="EMBL/GenBank/DDBJ databases">
        <title>Paraconexibacter alkalitolerans sp. nov. and Baekduia alba sp. nov., isolated from soil and emended description of the genera Paraconexibacter (Chun et al., 2020) and Baekduia (An et al., 2020).</title>
        <authorList>
            <person name="Vieira S."/>
            <person name="Huber K.J."/>
            <person name="Geppert A."/>
            <person name="Wolf J."/>
            <person name="Neumann-Schaal M."/>
            <person name="Muesken M."/>
            <person name="Overmann J."/>
        </authorList>
    </citation>
    <scope>NUCLEOTIDE SEQUENCE</scope>
    <source>
        <strain evidence="10">AEG42_29</strain>
    </source>
</reference>
<dbReference type="PROSITE" id="PS51755">
    <property type="entry name" value="OMPR_PHOB"/>
    <property type="match status" value="1"/>
</dbReference>
<keyword evidence="2" id="KW-0902">Two-component regulatory system</keyword>
<keyword evidence="5" id="KW-0804">Transcription</keyword>
<dbReference type="Gene3D" id="3.40.50.2300">
    <property type="match status" value="1"/>
</dbReference>
<evidence type="ECO:0000256" key="5">
    <source>
        <dbReference type="ARBA" id="ARBA00023163"/>
    </source>
</evidence>
<dbReference type="RefSeq" id="WP_354698122.1">
    <property type="nucleotide sequence ID" value="NZ_CP114014.1"/>
</dbReference>
<evidence type="ECO:0000256" key="3">
    <source>
        <dbReference type="ARBA" id="ARBA00023015"/>
    </source>
</evidence>
<evidence type="ECO:0000256" key="6">
    <source>
        <dbReference type="PROSITE-ProRule" id="PRU00169"/>
    </source>
</evidence>
<evidence type="ECO:0000256" key="7">
    <source>
        <dbReference type="PROSITE-ProRule" id="PRU01091"/>
    </source>
</evidence>
<keyword evidence="1 6" id="KW-0597">Phosphoprotein</keyword>
<evidence type="ECO:0000256" key="1">
    <source>
        <dbReference type="ARBA" id="ARBA00022553"/>
    </source>
</evidence>
<evidence type="ECO:0000259" key="8">
    <source>
        <dbReference type="PROSITE" id="PS50110"/>
    </source>
</evidence>
<dbReference type="GO" id="GO:0000156">
    <property type="term" value="F:phosphorelay response regulator activity"/>
    <property type="evidence" value="ECO:0007669"/>
    <property type="project" value="TreeGrafter"/>
</dbReference>
<dbReference type="InterPro" id="IPR016032">
    <property type="entry name" value="Sig_transdc_resp-reg_C-effctor"/>
</dbReference>
<dbReference type="GO" id="GO:0006355">
    <property type="term" value="P:regulation of DNA-templated transcription"/>
    <property type="evidence" value="ECO:0007669"/>
    <property type="project" value="InterPro"/>
</dbReference>
<sequence length="237" mass="24528">MTSETTIVVVEDEAQIAAAVAARLRAEGHRVEVAGSGPDGVALCRAVDPDLVVLDWMLPGFDGIEACRQIQADRPVPVLFLTARGSESDILVGLGIGADDYLTKPFSPRELVARVAAILRRSTRAAGAAGGGGVGGAAAVPAVLVGALAVDVDGRRVTRSGAEVHLTPTEFDLLAALVARPDRAFTRDELLAAVWDWRGGGGSTRTVDSHVAALRRKLGPGAVRTVQRHGYALGDGA</sequence>
<evidence type="ECO:0000259" key="9">
    <source>
        <dbReference type="PROSITE" id="PS51755"/>
    </source>
</evidence>
<organism evidence="10">
    <name type="scientific">Paraconexibacter sp. AEG42_29</name>
    <dbReference type="NCBI Taxonomy" id="2997339"/>
    <lineage>
        <taxon>Bacteria</taxon>
        <taxon>Bacillati</taxon>
        <taxon>Actinomycetota</taxon>
        <taxon>Thermoleophilia</taxon>
        <taxon>Solirubrobacterales</taxon>
        <taxon>Paraconexibacteraceae</taxon>
        <taxon>Paraconexibacter</taxon>
    </lineage>
</organism>
<dbReference type="InterPro" id="IPR001789">
    <property type="entry name" value="Sig_transdc_resp-reg_receiver"/>
</dbReference>
<name>A0AAU7AZ22_9ACTN</name>
<keyword evidence="4 7" id="KW-0238">DNA-binding</keyword>
<dbReference type="GO" id="GO:0005829">
    <property type="term" value="C:cytosol"/>
    <property type="evidence" value="ECO:0007669"/>
    <property type="project" value="TreeGrafter"/>
</dbReference>
<dbReference type="SUPFAM" id="SSF52172">
    <property type="entry name" value="CheY-like"/>
    <property type="match status" value="1"/>
</dbReference>
<keyword evidence="3" id="KW-0805">Transcription regulation</keyword>
<dbReference type="AlphaFoldDB" id="A0AAU7AZ22"/>
<dbReference type="GO" id="GO:0000976">
    <property type="term" value="F:transcription cis-regulatory region binding"/>
    <property type="evidence" value="ECO:0007669"/>
    <property type="project" value="TreeGrafter"/>
</dbReference>
<feature type="DNA-binding region" description="OmpR/PhoB-type" evidence="7">
    <location>
        <begin position="140"/>
        <end position="235"/>
    </location>
</feature>
<dbReference type="FunFam" id="3.40.50.2300:FF:000001">
    <property type="entry name" value="DNA-binding response regulator PhoB"/>
    <property type="match status" value="1"/>
</dbReference>
<proteinExistence type="predicted"/>
<dbReference type="InterPro" id="IPR011006">
    <property type="entry name" value="CheY-like_superfamily"/>
</dbReference>
<dbReference type="SMART" id="SM00862">
    <property type="entry name" value="Trans_reg_C"/>
    <property type="match status" value="1"/>
</dbReference>
<dbReference type="PROSITE" id="PS50110">
    <property type="entry name" value="RESPONSE_REGULATORY"/>
    <property type="match status" value="1"/>
</dbReference>
<dbReference type="InterPro" id="IPR001867">
    <property type="entry name" value="OmpR/PhoB-type_DNA-bd"/>
</dbReference>
<dbReference type="PANTHER" id="PTHR48111:SF4">
    <property type="entry name" value="DNA-BINDING DUAL TRANSCRIPTIONAL REGULATOR OMPR"/>
    <property type="match status" value="1"/>
</dbReference>
<evidence type="ECO:0000256" key="2">
    <source>
        <dbReference type="ARBA" id="ARBA00023012"/>
    </source>
</evidence>
<dbReference type="EMBL" id="CP114014">
    <property type="protein sequence ID" value="XAY06909.1"/>
    <property type="molecule type" value="Genomic_DNA"/>
</dbReference>
<dbReference type="GO" id="GO:0032993">
    <property type="term" value="C:protein-DNA complex"/>
    <property type="evidence" value="ECO:0007669"/>
    <property type="project" value="TreeGrafter"/>
</dbReference>
<feature type="domain" description="OmpR/PhoB-type" evidence="9">
    <location>
        <begin position="140"/>
        <end position="235"/>
    </location>
</feature>
<dbReference type="Pfam" id="PF00486">
    <property type="entry name" value="Trans_reg_C"/>
    <property type="match status" value="1"/>
</dbReference>
<dbReference type="Pfam" id="PF00072">
    <property type="entry name" value="Response_reg"/>
    <property type="match status" value="1"/>
</dbReference>
<dbReference type="PANTHER" id="PTHR48111">
    <property type="entry name" value="REGULATOR OF RPOS"/>
    <property type="match status" value="1"/>
</dbReference>
<dbReference type="SUPFAM" id="SSF46894">
    <property type="entry name" value="C-terminal effector domain of the bipartite response regulators"/>
    <property type="match status" value="1"/>
</dbReference>
<dbReference type="KEGG" id="parq:DSM112329_03787"/>
<accession>A0AAU7AZ22</accession>
<dbReference type="SMART" id="SM00448">
    <property type="entry name" value="REC"/>
    <property type="match status" value="1"/>
</dbReference>
<dbReference type="InterPro" id="IPR039420">
    <property type="entry name" value="WalR-like"/>
</dbReference>
<dbReference type="CDD" id="cd00383">
    <property type="entry name" value="trans_reg_C"/>
    <property type="match status" value="1"/>
</dbReference>
<evidence type="ECO:0000256" key="4">
    <source>
        <dbReference type="ARBA" id="ARBA00023125"/>
    </source>
</evidence>
<dbReference type="Gene3D" id="1.10.10.10">
    <property type="entry name" value="Winged helix-like DNA-binding domain superfamily/Winged helix DNA-binding domain"/>
    <property type="match status" value="1"/>
</dbReference>
<protein>
    <submittedName>
        <fullName evidence="10">Transcriptional regulatory protein CseB</fullName>
    </submittedName>
</protein>
<dbReference type="Gene3D" id="6.10.250.690">
    <property type="match status" value="1"/>
</dbReference>
<evidence type="ECO:0000313" key="10">
    <source>
        <dbReference type="EMBL" id="XAY06909.1"/>
    </source>
</evidence>
<gene>
    <name evidence="10" type="primary">cseB</name>
    <name evidence="10" type="ORF">DSM112329_03787</name>
</gene>
<feature type="modified residue" description="4-aspartylphosphate" evidence="6">
    <location>
        <position position="55"/>
    </location>
</feature>
<feature type="domain" description="Response regulatory" evidence="8">
    <location>
        <begin position="6"/>
        <end position="119"/>
    </location>
</feature>